<dbReference type="GO" id="GO:0005886">
    <property type="term" value="C:plasma membrane"/>
    <property type="evidence" value="ECO:0007669"/>
    <property type="project" value="UniProtKB-SubCell"/>
</dbReference>
<gene>
    <name evidence="8" type="ORF">DWY99_04810</name>
</gene>
<dbReference type="Proteomes" id="UP000284751">
    <property type="component" value="Unassembled WGS sequence"/>
</dbReference>
<name>A0A412AYF7_9FIRM</name>
<evidence type="ECO:0000313" key="9">
    <source>
        <dbReference type="Proteomes" id="UP000284751"/>
    </source>
</evidence>
<evidence type="ECO:0000256" key="6">
    <source>
        <dbReference type="ARBA" id="ARBA00023136"/>
    </source>
</evidence>
<proteinExistence type="predicted"/>
<dbReference type="NCBIfam" id="TIGR00797">
    <property type="entry name" value="matE"/>
    <property type="match status" value="1"/>
</dbReference>
<feature type="transmembrane region" description="Helical" evidence="7">
    <location>
        <begin position="387"/>
        <end position="408"/>
    </location>
</feature>
<evidence type="ECO:0000256" key="4">
    <source>
        <dbReference type="ARBA" id="ARBA00022692"/>
    </source>
</evidence>
<feature type="transmembrane region" description="Helical" evidence="7">
    <location>
        <begin position="317"/>
        <end position="339"/>
    </location>
</feature>
<sequence length="443" mass="47824">MRIQLSDHFSYKRLLRFVLPSILMIICTSVYSIVDGFFISNFVGKTPFAAINLIYPVLIAVGTLGFMAGTGGSAIVSKTLGEGKPEKANQYFSLLVYATLAFSILISAVGFIFIRPIAIVLGADGVLLDDCVLYARILFCSMPAFILQYLFQSFFIAAEKPGLSLKLNIIAGLTNAVLDYLLIAVFPFGLAGAAVATAAGQLIGGIFPIIYFARKNGSPLRLTKAKFNGRVLASTCANGSSEIVTNLSASVVSILYNFQLMSIAGENGVAAYGVIMYVNIIFMAIFLGYSIGSAPIVSYHYGAENHTELKSMFRKSLILLTVSGVILVVLSELVARPLVMIFTSYDPELLDMTASGFQLYALAFLPMGFNVWGSAFFTALNNGAVSACISFLRTLVFQVIVVLMLPILLGIDGIWLSIVAAELLSLAVTVSFLLVKRKRYQYA</sequence>
<feature type="transmembrane region" description="Helical" evidence="7">
    <location>
        <begin position="14"/>
        <end position="34"/>
    </location>
</feature>
<dbReference type="Pfam" id="PF01554">
    <property type="entry name" value="MatE"/>
    <property type="match status" value="2"/>
</dbReference>
<comment type="caution">
    <text evidence="8">The sequence shown here is derived from an EMBL/GenBank/DDBJ whole genome shotgun (WGS) entry which is preliminary data.</text>
</comment>
<feature type="transmembrane region" description="Helical" evidence="7">
    <location>
        <begin position="54"/>
        <end position="76"/>
    </location>
</feature>
<dbReference type="InterPro" id="IPR051327">
    <property type="entry name" value="MATE_MepA_subfamily"/>
</dbReference>
<reference evidence="8 9" key="1">
    <citation type="submission" date="2018-08" db="EMBL/GenBank/DDBJ databases">
        <title>A genome reference for cultivated species of the human gut microbiota.</title>
        <authorList>
            <person name="Zou Y."/>
            <person name="Xue W."/>
            <person name="Luo G."/>
        </authorList>
    </citation>
    <scope>NUCLEOTIDE SEQUENCE [LARGE SCALE GENOMIC DNA]</scope>
    <source>
        <strain evidence="8 9">AF28-26</strain>
    </source>
</reference>
<protein>
    <submittedName>
        <fullName evidence="8">MATE family efflux transporter</fullName>
    </submittedName>
</protein>
<dbReference type="PANTHER" id="PTHR43823">
    <property type="entry name" value="SPORULATION PROTEIN YKVU"/>
    <property type="match status" value="1"/>
</dbReference>
<accession>A0A412AYF7</accession>
<organism evidence="8 9">
    <name type="scientific">[Clostridium] leptum</name>
    <dbReference type="NCBI Taxonomy" id="1535"/>
    <lineage>
        <taxon>Bacteria</taxon>
        <taxon>Bacillati</taxon>
        <taxon>Bacillota</taxon>
        <taxon>Clostridia</taxon>
        <taxon>Eubacteriales</taxon>
        <taxon>Oscillospiraceae</taxon>
        <taxon>Oscillospiraceae incertae sedis</taxon>
    </lineage>
</organism>
<evidence type="ECO:0000256" key="7">
    <source>
        <dbReference type="SAM" id="Phobius"/>
    </source>
</evidence>
<feature type="transmembrane region" description="Helical" evidence="7">
    <location>
        <begin position="163"/>
        <end position="183"/>
    </location>
</feature>
<dbReference type="EMBL" id="QRTC01000012">
    <property type="protein sequence ID" value="RGQ42408.1"/>
    <property type="molecule type" value="Genomic_DNA"/>
</dbReference>
<dbReference type="InterPro" id="IPR048279">
    <property type="entry name" value="MdtK-like"/>
</dbReference>
<comment type="subcellular location">
    <subcellularLocation>
        <location evidence="1">Cell membrane</location>
        <topology evidence="1">Multi-pass membrane protein</topology>
    </subcellularLocation>
</comment>
<keyword evidence="6 7" id="KW-0472">Membrane</keyword>
<evidence type="ECO:0000256" key="1">
    <source>
        <dbReference type="ARBA" id="ARBA00004651"/>
    </source>
</evidence>
<keyword evidence="3" id="KW-1003">Cell membrane</keyword>
<evidence type="ECO:0000256" key="2">
    <source>
        <dbReference type="ARBA" id="ARBA00022448"/>
    </source>
</evidence>
<keyword evidence="4 7" id="KW-0812">Transmembrane</keyword>
<keyword evidence="5 7" id="KW-1133">Transmembrane helix</keyword>
<feature type="transmembrane region" description="Helical" evidence="7">
    <location>
        <begin position="414"/>
        <end position="435"/>
    </location>
</feature>
<dbReference type="AlphaFoldDB" id="A0A412AYF7"/>
<dbReference type="PANTHER" id="PTHR43823:SF3">
    <property type="entry name" value="MULTIDRUG EXPORT PROTEIN MEPA"/>
    <property type="match status" value="1"/>
</dbReference>
<feature type="transmembrane region" description="Helical" evidence="7">
    <location>
        <begin position="359"/>
        <end position="380"/>
    </location>
</feature>
<feature type="transmembrane region" description="Helical" evidence="7">
    <location>
        <begin position="270"/>
        <end position="297"/>
    </location>
</feature>
<evidence type="ECO:0000256" key="5">
    <source>
        <dbReference type="ARBA" id="ARBA00022989"/>
    </source>
</evidence>
<evidence type="ECO:0000313" key="8">
    <source>
        <dbReference type="EMBL" id="RGQ42408.1"/>
    </source>
</evidence>
<feature type="transmembrane region" description="Helical" evidence="7">
    <location>
        <begin position="88"/>
        <end position="113"/>
    </location>
</feature>
<dbReference type="InterPro" id="IPR002528">
    <property type="entry name" value="MATE_fam"/>
</dbReference>
<keyword evidence="2" id="KW-0813">Transport</keyword>
<feature type="transmembrane region" description="Helical" evidence="7">
    <location>
        <begin position="231"/>
        <end position="258"/>
    </location>
</feature>
<evidence type="ECO:0000256" key="3">
    <source>
        <dbReference type="ARBA" id="ARBA00022475"/>
    </source>
</evidence>
<dbReference type="GO" id="GO:0042910">
    <property type="term" value="F:xenobiotic transmembrane transporter activity"/>
    <property type="evidence" value="ECO:0007669"/>
    <property type="project" value="InterPro"/>
</dbReference>
<dbReference type="GO" id="GO:0015297">
    <property type="term" value="F:antiporter activity"/>
    <property type="evidence" value="ECO:0007669"/>
    <property type="project" value="InterPro"/>
</dbReference>
<feature type="transmembrane region" description="Helical" evidence="7">
    <location>
        <begin position="189"/>
        <end position="211"/>
    </location>
</feature>
<feature type="transmembrane region" description="Helical" evidence="7">
    <location>
        <begin position="133"/>
        <end position="151"/>
    </location>
</feature>
<dbReference type="PIRSF" id="PIRSF006603">
    <property type="entry name" value="DinF"/>
    <property type="match status" value="1"/>
</dbReference>